<protein>
    <submittedName>
        <fullName evidence="1">Uncharacterized protein</fullName>
    </submittedName>
</protein>
<reference evidence="2" key="1">
    <citation type="journal article" date="2015" name="BMC Genomics">
        <title>Draft genome of a commonly misdiagnosed multidrug resistant pathogen Candida auris.</title>
        <authorList>
            <person name="Chatterjee S."/>
            <person name="Alampalli S.V."/>
            <person name="Nageshan R.K."/>
            <person name="Chettiar S.T."/>
            <person name="Joshi S."/>
            <person name="Tatu U.S."/>
        </authorList>
    </citation>
    <scope>NUCLEOTIDE SEQUENCE [LARGE SCALE GENOMIC DNA]</scope>
    <source>
        <strain evidence="2">6684</strain>
    </source>
</reference>
<organism evidence="1 2">
    <name type="scientific">Candidozyma auris</name>
    <name type="common">Yeast</name>
    <name type="synonym">Candida auris</name>
    <dbReference type="NCBI Taxonomy" id="498019"/>
    <lineage>
        <taxon>Eukaryota</taxon>
        <taxon>Fungi</taxon>
        <taxon>Dikarya</taxon>
        <taxon>Ascomycota</taxon>
        <taxon>Saccharomycotina</taxon>
        <taxon>Pichiomycetes</taxon>
        <taxon>Metschnikowiaceae</taxon>
        <taxon>Candidozyma</taxon>
    </lineage>
</organism>
<gene>
    <name evidence="1" type="ORF">QG37_06699</name>
</gene>
<evidence type="ECO:0000313" key="2">
    <source>
        <dbReference type="Proteomes" id="UP000037122"/>
    </source>
</evidence>
<dbReference type="VEuPathDB" id="FungiDB:QG37_06699"/>
<dbReference type="Proteomes" id="UP000037122">
    <property type="component" value="Unassembled WGS sequence"/>
</dbReference>
<proteinExistence type="predicted"/>
<evidence type="ECO:0000313" key="1">
    <source>
        <dbReference type="EMBL" id="KND97005.1"/>
    </source>
</evidence>
<dbReference type="EMBL" id="LGST01000047">
    <property type="protein sequence ID" value="KND97005.1"/>
    <property type="molecule type" value="Genomic_DNA"/>
</dbReference>
<accession>A0A0L0NTL1</accession>
<name>A0A0L0NTL1_CANAR</name>
<comment type="caution">
    <text evidence="1">The sequence shown here is derived from an EMBL/GenBank/DDBJ whole genome shotgun (WGS) entry which is preliminary data.</text>
</comment>
<sequence length="37" mass="4226">MAGKKGLKCLEFKGLDVEMDRDFFFQSVVTCKQEPLS</sequence>
<dbReference type="AlphaFoldDB" id="A0A0L0NTL1"/>